<dbReference type="eggNOG" id="KOG3976">
    <property type="taxonomic scope" value="Eukaryota"/>
</dbReference>
<dbReference type="GO" id="GO:0045259">
    <property type="term" value="C:proton-transporting ATP synthase complex"/>
    <property type="evidence" value="ECO:0007669"/>
    <property type="project" value="UniProtKB-KW"/>
</dbReference>
<dbReference type="Gene3D" id="1.20.5.2210">
    <property type="match status" value="1"/>
</dbReference>
<evidence type="ECO:0000256" key="9">
    <source>
        <dbReference type="SAM" id="Coils"/>
    </source>
</evidence>
<keyword evidence="11" id="KW-1185">Reference proteome</keyword>
<proteinExistence type="inferred from homology"/>
<dbReference type="GeneID" id="16071226"/>
<dbReference type="PANTHER" id="PTHR12733">
    <property type="entry name" value="MITOCHONDRIAL ATP SYNTHASE B CHAIN"/>
    <property type="match status" value="1"/>
</dbReference>
<keyword evidence="1 8" id="KW-0813">Transport</keyword>
<name>F2UJM5_SALR5</name>
<evidence type="ECO:0000313" key="10">
    <source>
        <dbReference type="EMBL" id="EGD77324.1"/>
    </source>
</evidence>
<feature type="coiled-coil region" evidence="9">
    <location>
        <begin position="106"/>
        <end position="163"/>
    </location>
</feature>
<evidence type="ECO:0000256" key="8">
    <source>
        <dbReference type="RuleBase" id="RU368017"/>
    </source>
</evidence>
<comment type="similarity">
    <text evidence="8">Belongs to the eukaryotic ATPase B chain family.</text>
</comment>
<gene>
    <name evidence="10" type="ORF">PTSG_08418</name>
</gene>
<evidence type="ECO:0000256" key="6">
    <source>
        <dbReference type="ARBA" id="ARBA00023128"/>
    </source>
</evidence>
<keyword evidence="4 8" id="KW-0999">Mitochondrion inner membrane</keyword>
<keyword evidence="5 8" id="KW-0406">Ion transport</keyword>
<comment type="subcellular location">
    <subcellularLocation>
        <location evidence="8">Mitochondrion</location>
    </subcellularLocation>
    <subcellularLocation>
        <location evidence="8">Mitochondrion inner membrane</location>
    </subcellularLocation>
</comment>
<dbReference type="InParanoid" id="F2UJM5"/>
<dbReference type="OMA" id="HMINWVD"/>
<dbReference type="SUPFAM" id="SSF161060">
    <property type="entry name" value="ATP synthase B chain-like"/>
    <property type="match status" value="1"/>
</dbReference>
<evidence type="ECO:0000256" key="5">
    <source>
        <dbReference type="ARBA" id="ARBA00023065"/>
    </source>
</evidence>
<dbReference type="Proteomes" id="UP000007799">
    <property type="component" value="Unassembled WGS sequence"/>
</dbReference>
<dbReference type="PANTHER" id="PTHR12733:SF3">
    <property type="entry name" value="ATP SYNTHASE F(0) COMPLEX SUBUNIT B1, MITOCHONDRIAL"/>
    <property type="match status" value="1"/>
</dbReference>
<dbReference type="KEGG" id="sre:PTSG_08418"/>
<dbReference type="RefSeq" id="XP_004990668.1">
    <property type="nucleotide sequence ID" value="XM_004990611.1"/>
</dbReference>
<evidence type="ECO:0000256" key="3">
    <source>
        <dbReference type="ARBA" id="ARBA00022781"/>
    </source>
</evidence>
<dbReference type="InterPro" id="IPR013837">
    <property type="entry name" value="ATP_synth_F0_suB"/>
</dbReference>
<protein>
    <recommendedName>
        <fullName evidence="8">ATP synthase subunit b</fullName>
    </recommendedName>
</protein>
<accession>F2UJM5</accession>
<dbReference type="GO" id="GO:0046933">
    <property type="term" value="F:proton-transporting ATP synthase activity, rotational mechanism"/>
    <property type="evidence" value="ECO:0007669"/>
    <property type="project" value="TreeGrafter"/>
</dbReference>
<dbReference type="OrthoDB" id="67388at2759"/>
<dbReference type="FunCoup" id="F2UJM5">
    <property type="interactions" value="1083"/>
</dbReference>
<keyword evidence="9" id="KW-0175">Coiled coil</keyword>
<dbReference type="GO" id="GO:0005743">
    <property type="term" value="C:mitochondrial inner membrane"/>
    <property type="evidence" value="ECO:0007669"/>
    <property type="project" value="UniProtKB-SubCell"/>
</dbReference>
<dbReference type="Pfam" id="PF05405">
    <property type="entry name" value="Mt_ATP-synt_B"/>
    <property type="match status" value="1"/>
</dbReference>
<evidence type="ECO:0000256" key="1">
    <source>
        <dbReference type="ARBA" id="ARBA00022448"/>
    </source>
</evidence>
<keyword evidence="6 8" id="KW-0496">Mitochondrion</keyword>
<comment type="function">
    <text evidence="8">Subunit b, of the mitochondrial membrane ATP synthase complex (F(1)F(0) ATP synthase or Complex V) that produces ATP from ADP in the presence of a proton gradient across the membrane which is generated by electron transport complexes of the respiratory chain. ATP synthase complex consist of a soluble F(1) head domain - the catalytic core - and a membrane F(1) domain - the membrane proton channel. These two domains are linked by a central stalk rotating inside the F(1) region and a stationary peripheral stalk. During catalysis, ATP synthesis in the catalytic domain of F(1) is coupled via a rotary mechanism of the central stalk subunits to proton translocation. In vivo, can only synthesize ATP although its ATP hydrolase activity can be activated artificially in vitro. Part of the complex F(0) domain. Part of the complex F(0) domain and the peripheric stalk, which acts as a stator to hold the catalytic alpha(3)beta(3) subcomplex and subunit a/ATP6 static relative to the rotary elements.</text>
</comment>
<evidence type="ECO:0000256" key="7">
    <source>
        <dbReference type="ARBA" id="ARBA00023136"/>
    </source>
</evidence>
<keyword evidence="3 8" id="KW-0375">Hydrogen ion transport</keyword>
<reference evidence="10" key="1">
    <citation type="submission" date="2009-08" db="EMBL/GenBank/DDBJ databases">
        <title>Annotation of Salpingoeca rosetta.</title>
        <authorList>
            <consortium name="The Broad Institute Genome Sequencing Platform"/>
            <person name="Russ C."/>
            <person name="Cuomo C."/>
            <person name="Burger G."/>
            <person name="Gray M.W."/>
            <person name="Holland P.W.H."/>
            <person name="King N."/>
            <person name="Lang F.B.F."/>
            <person name="Roger A.J."/>
            <person name="Ruiz-Trillo I."/>
            <person name="Young S.K."/>
            <person name="Zeng Q."/>
            <person name="Gargeya S."/>
            <person name="Alvarado L."/>
            <person name="Berlin A."/>
            <person name="Chapman S.B."/>
            <person name="Chen Z."/>
            <person name="Freedman E."/>
            <person name="Gellesch M."/>
            <person name="Goldberg J."/>
            <person name="Griggs A."/>
            <person name="Gujja S."/>
            <person name="Heilman E."/>
            <person name="Heiman D."/>
            <person name="Howarth C."/>
            <person name="Mehta T."/>
            <person name="Neiman D."/>
            <person name="Pearson M."/>
            <person name="Roberts A."/>
            <person name="Saif S."/>
            <person name="Shea T."/>
            <person name="Shenoy N."/>
            <person name="Sisk P."/>
            <person name="Stolte C."/>
            <person name="Sykes S."/>
            <person name="White J."/>
            <person name="Yandava C."/>
            <person name="Haas B."/>
            <person name="Nusbaum C."/>
            <person name="Birren B."/>
        </authorList>
    </citation>
    <scope>NUCLEOTIDE SEQUENCE [LARGE SCALE GENOMIC DNA]</scope>
    <source>
        <strain evidence="10">ATCC 50818</strain>
    </source>
</reference>
<dbReference type="EMBL" id="GL832977">
    <property type="protein sequence ID" value="EGD77324.1"/>
    <property type="molecule type" value="Genomic_DNA"/>
</dbReference>
<evidence type="ECO:0000313" key="11">
    <source>
        <dbReference type="Proteomes" id="UP000007799"/>
    </source>
</evidence>
<evidence type="ECO:0000256" key="4">
    <source>
        <dbReference type="ARBA" id="ARBA00022792"/>
    </source>
</evidence>
<dbReference type="STRING" id="946362.F2UJM5"/>
<keyword evidence="2 8" id="KW-0138">CF(0)</keyword>
<organism evidence="11">
    <name type="scientific">Salpingoeca rosetta (strain ATCC 50818 / BSB-021)</name>
    <dbReference type="NCBI Taxonomy" id="946362"/>
    <lineage>
        <taxon>Eukaryota</taxon>
        <taxon>Choanoflagellata</taxon>
        <taxon>Craspedida</taxon>
        <taxon>Salpingoecidae</taxon>
        <taxon>Salpingoeca</taxon>
    </lineage>
</organism>
<sequence>MMALRSLARVAACPVQRSALAASQRTLKTAPVSHSLVSDKTGKTGAAVLTAGIGAYLLSQEVLILHNETVVVAAVGAVTYGIMSKAGKDVAGMLDERAQAILESVNAGRRSQIATLEQQIEEQKQLKTSMEGVPEFFDAVREYEAMRRELAFREEQYAAYQNVIGQLENMVSIESSVRSREQDEIVQFLAAEVPKALKGKEEAIMNKCIADLQELSAQA</sequence>
<dbReference type="InterPro" id="IPR008688">
    <property type="entry name" value="ATP_synth_Bsub_B/MI25"/>
</dbReference>
<evidence type="ECO:0000256" key="2">
    <source>
        <dbReference type="ARBA" id="ARBA00022547"/>
    </source>
</evidence>
<comment type="subunit">
    <text evidence="8">F-type ATPases have 2 components, CF(1) - the catalytic core - and CF(0) - the membrane proton channel. CF(1) and CF(0) have multiple subunits.</text>
</comment>
<keyword evidence="7 8" id="KW-0472">Membrane</keyword>
<dbReference type="AlphaFoldDB" id="F2UJM5"/>